<comment type="subcellular location">
    <subcellularLocation>
        <location evidence="1 10">Cytoplasm</location>
    </subcellularLocation>
</comment>
<keyword evidence="4 10" id="KW-0436">Ligase</keyword>
<dbReference type="PANTHER" id="PTHR42753:SF2">
    <property type="entry name" value="PROLINE--TRNA LIGASE"/>
    <property type="match status" value="1"/>
</dbReference>
<evidence type="ECO:0000256" key="9">
    <source>
        <dbReference type="ARBA" id="ARBA00047671"/>
    </source>
</evidence>
<organism evidence="12 13">
    <name type="scientific">Thermaerobacter composti</name>
    <dbReference type="NCBI Taxonomy" id="554949"/>
    <lineage>
        <taxon>Bacteria</taxon>
        <taxon>Bacillati</taxon>
        <taxon>Bacillota</taxon>
        <taxon>Clostridia</taxon>
        <taxon>Eubacteriales</taxon>
        <taxon>Clostridiales Family XVII. Incertae Sedis</taxon>
        <taxon>Thermaerobacter</taxon>
    </lineage>
</organism>
<comment type="similarity">
    <text evidence="10">Belongs to the class-II aminoacyl-tRNA synthetase family. ProS type 1 subfamily.</text>
</comment>
<dbReference type="Pfam" id="PF03129">
    <property type="entry name" value="HGTP_anticodon"/>
    <property type="match status" value="1"/>
</dbReference>
<keyword evidence="5 10" id="KW-0547">Nucleotide-binding</keyword>
<evidence type="ECO:0000256" key="4">
    <source>
        <dbReference type="ARBA" id="ARBA00022598"/>
    </source>
</evidence>
<dbReference type="InterPro" id="IPR002314">
    <property type="entry name" value="aa-tRNA-synt_IIb"/>
</dbReference>
<proteinExistence type="inferred from homology"/>
<evidence type="ECO:0000256" key="10">
    <source>
        <dbReference type="HAMAP-Rule" id="MF_01569"/>
    </source>
</evidence>
<dbReference type="InterPro" id="IPR044140">
    <property type="entry name" value="ProRS_anticodon_short"/>
</dbReference>
<dbReference type="InterPro" id="IPR036621">
    <property type="entry name" value="Anticodon-bd_dom_sf"/>
</dbReference>
<dbReference type="Gene3D" id="3.40.50.800">
    <property type="entry name" value="Anticodon-binding domain"/>
    <property type="match status" value="1"/>
</dbReference>
<dbReference type="RefSeq" id="WP_318751413.1">
    <property type="nucleotide sequence ID" value="NZ_CP132508.1"/>
</dbReference>
<evidence type="ECO:0000256" key="8">
    <source>
        <dbReference type="ARBA" id="ARBA00023146"/>
    </source>
</evidence>
<sequence length="586" mass="64950">MRWSRLLIPTLRDDPAEAEIASHRLMLRAGLIRRVTAGIYEWLPLGRRAVAKVEAIVREEMDRKGGLEVGLPIVQPAELWRETGRWAEYGEEMWRLKDRHGREYCLGPTHEEIITDLVRATVSSYRQLPLLLYQIQNKYRDEIRPRFGVMRAREFVMKDAYSFDVDAEGLERSYRAMDDAYRRIFSRCGLVFRVVAADPGAIGGSGTHEFMALADYGEALIVYCDACGYAANVEKATNRLAPPVEEPPRPLEKRPTPGVRTIAQLAEAEGIPPARQIKILFYWAIYEGRKPQLVAALVRGDRELNEVKLKNAMGALAVRMADRAEVLEVAGVPTGSAGPVGLKGVPVLADEEVMALRNTVCGANEEGYHYFNVNPGRDFTPDRVTDLRLVGPGDACPECGAPMASARGIEVGQIFKLWTKYSEALHCTFKDAEGRERPMVMGCYGIGVTRTVAAVIEQHHDERGIIWPMSVAPFHAVVVPVNYAEADQREAADRVYGALQEAGVEAVLDDRDERPGVKFNDADLVGFPLRVTVGPRGLAEGKVEIVDRATGQADPVPVEQAAAEVARRVRAALDELNRRDGSLGKR</sequence>
<dbReference type="PRINTS" id="PR01046">
    <property type="entry name" value="TRNASYNTHPRO"/>
</dbReference>
<evidence type="ECO:0000256" key="2">
    <source>
        <dbReference type="ARBA" id="ARBA00011738"/>
    </source>
</evidence>
<dbReference type="Proteomes" id="UP001304683">
    <property type="component" value="Chromosome"/>
</dbReference>
<comment type="domain">
    <text evidence="10">Consists of three domains: the N-terminal catalytic domain, the editing domain and the C-terminal anticodon-binding domain.</text>
</comment>
<name>A0ABZ0QU09_9FIRM</name>
<dbReference type="InterPro" id="IPR023717">
    <property type="entry name" value="Pro-tRNA-Synthase_IIa_type1"/>
</dbReference>
<dbReference type="EMBL" id="CP132508">
    <property type="protein sequence ID" value="WPD20000.1"/>
    <property type="molecule type" value="Genomic_DNA"/>
</dbReference>
<dbReference type="InterPro" id="IPR045864">
    <property type="entry name" value="aa-tRNA-synth_II/BPL/LPL"/>
</dbReference>
<keyword evidence="7 10" id="KW-0648">Protein biosynthesis</keyword>
<dbReference type="SUPFAM" id="SSF55826">
    <property type="entry name" value="YbaK/ProRS associated domain"/>
    <property type="match status" value="1"/>
</dbReference>
<dbReference type="InterPro" id="IPR004500">
    <property type="entry name" value="Pro-tRNA-synth_IIa_bac-type"/>
</dbReference>
<dbReference type="EC" id="6.1.1.15" evidence="10"/>
<dbReference type="CDD" id="cd00779">
    <property type="entry name" value="ProRS_core_prok"/>
    <property type="match status" value="1"/>
</dbReference>
<dbReference type="CDD" id="cd00861">
    <property type="entry name" value="ProRS_anticodon_short"/>
    <property type="match status" value="1"/>
</dbReference>
<dbReference type="InterPro" id="IPR004154">
    <property type="entry name" value="Anticodon-bd"/>
</dbReference>
<evidence type="ECO:0000313" key="12">
    <source>
        <dbReference type="EMBL" id="WPD20000.1"/>
    </source>
</evidence>
<gene>
    <name evidence="10" type="primary">proS</name>
    <name evidence="12" type="ORF">Q5761_04975</name>
</gene>
<dbReference type="Gene3D" id="3.90.960.10">
    <property type="entry name" value="YbaK/aminoacyl-tRNA synthetase-associated domain"/>
    <property type="match status" value="1"/>
</dbReference>
<dbReference type="InterPro" id="IPR006195">
    <property type="entry name" value="aa-tRNA-synth_II"/>
</dbReference>
<evidence type="ECO:0000256" key="5">
    <source>
        <dbReference type="ARBA" id="ARBA00022741"/>
    </source>
</evidence>
<evidence type="ECO:0000256" key="3">
    <source>
        <dbReference type="ARBA" id="ARBA00022490"/>
    </source>
</evidence>
<protein>
    <recommendedName>
        <fullName evidence="10">Proline--tRNA ligase</fullName>
        <ecNumber evidence="10">6.1.1.15</ecNumber>
    </recommendedName>
    <alternativeName>
        <fullName evidence="10">Prolyl-tRNA synthetase</fullName>
        <shortName evidence="10">ProRS</shortName>
    </alternativeName>
</protein>
<comment type="function">
    <text evidence="10">Catalyzes the attachment of proline to tRNA(Pro) in a two-step reaction: proline is first activated by ATP to form Pro-AMP and then transferred to the acceptor end of tRNA(Pro). As ProRS can inadvertently accommodate and process non-cognate amino acids such as alanine and cysteine, to avoid such errors it has two additional distinct editing activities against alanine. One activity is designated as 'pretransfer' editing and involves the tRNA(Pro)-independent hydrolysis of activated Ala-AMP. The other activity is designated 'posttransfer' editing and involves deacylation of mischarged Ala-tRNA(Pro). The misacylated Cys-tRNA(Pro) is not edited by ProRS.</text>
</comment>
<comment type="subunit">
    <text evidence="2 10">Homodimer.</text>
</comment>
<dbReference type="Pfam" id="PF00587">
    <property type="entry name" value="tRNA-synt_2b"/>
    <property type="match status" value="1"/>
</dbReference>
<dbReference type="PROSITE" id="PS50862">
    <property type="entry name" value="AA_TRNA_LIGASE_II"/>
    <property type="match status" value="1"/>
</dbReference>
<evidence type="ECO:0000256" key="6">
    <source>
        <dbReference type="ARBA" id="ARBA00022840"/>
    </source>
</evidence>
<dbReference type="NCBIfam" id="NF006625">
    <property type="entry name" value="PRK09194.1"/>
    <property type="match status" value="1"/>
</dbReference>
<dbReference type="PIRSF" id="PIRSF001535">
    <property type="entry name" value="ProRS_1"/>
    <property type="match status" value="1"/>
</dbReference>
<dbReference type="InterPro" id="IPR050062">
    <property type="entry name" value="Pro-tRNA_synthetase"/>
</dbReference>
<evidence type="ECO:0000256" key="1">
    <source>
        <dbReference type="ARBA" id="ARBA00004496"/>
    </source>
</evidence>
<dbReference type="NCBIfam" id="TIGR00409">
    <property type="entry name" value="proS_fam_II"/>
    <property type="match status" value="1"/>
</dbReference>
<dbReference type="Gene3D" id="3.30.930.10">
    <property type="entry name" value="Bira Bifunctional Protein, Domain 2"/>
    <property type="match status" value="2"/>
</dbReference>
<dbReference type="InterPro" id="IPR007214">
    <property type="entry name" value="YbaK/aa-tRNA-synth-assoc-dom"/>
</dbReference>
<reference evidence="12 13" key="1">
    <citation type="submission" date="2023-08" db="EMBL/GenBank/DDBJ databases">
        <title>Genome sequence of Thermaerobacter compostii strain Ins1, a spore-forming filamentous bacterium isolated from a deep geothermal reservoir.</title>
        <authorList>
            <person name="Bregnard D."/>
            <person name="Gonzalez D."/>
            <person name="Junier P."/>
        </authorList>
    </citation>
    <scope>NUCLEOTIDE SEQUENCE [LARGE SCALE GENOMIC DNA]</scope>
    <source>
        <strain evidence="12 13">Ins1</strain>
    </source>
</reference>
<evidence type="ECO:0000259" key="11">
    <source>
        <dbReference type="PROSITE" id="PS50862"/>
    </source>
</evidence>
<keyword evidence="3 10" id="KW-0963">Cytoplasm</keyword>
<dbReference type="InterPro" id="IPR036754">
    <property type="entry name" value="YbaK/aa-tRNA-synt-asso_dom_sf"/>
</dbReference>
<dbReference type="CDD" id="cd04334">
    <property type="entry name" value="ProRS-INS"/>
    <property type="match status" value="1"/>
</dbReference>
<evidence type="ECO:0000313" key="13">
    <source>
        <dbReference type="Proteomes" id="UP001304683"/>
    </source>
</evidence>
<dbReference type="HAMAP" id="MF_01569">
    <property type="entry name" value="Pro_tRNA_synth_type1"/>
    <property type="match status" value="1"/>
</dbReference>
<keyword evidence="6 10" id="KW-0067">ATP-binding</keyword>
<accession>A0ABZ0QU09</accession>
<dbReference type="SUPFAM" id="SSF55681">
    <property type="entry name" value="Class II aaRS and biotin synthetases"/>
    <property type="match status" value="1"/>
</dbReference>
<feature type="domain" description="Aminoacyl-transfer RNA synthetases class-II family profile" evidence="11">
    <location>
        <begin position="33"/>
        <end position="468"/>
    </location>
</feature>
<comment type="catalytic activity">
    <reaction evidence="9 10">
        <text>tRNA(Pro) + L-proline + ATP = L-prolyl-tRNA(Pro) + AMP + diphosphate</text>
        <dbReference type="Rhea" id="RHEA:14305"/>
        <dbReference type="Rhea" id="RHEA-COMP:9700"/>
        <dbReference type="Rhea" id="RHEA-COMP:9702"/>
        <dbReference type="ChEBI" id="CHEBI:30616"/>
        <dbReference type="ChEBI" id="CHEBI:33019"/>
        <dbReference type="ChEBI" id="CHEBI:60039"/>
        <dbReference type="ChEBI" id="CHEBI:78442"/>
        <dbReference type="ChEBI" id="CHEBI:78532"/>
        <dbReference type="ChEBI" id="CHEBI:456215"/>
        <dbReference type="EC" id="6.1.1.15"/>
    </reaction>
</comment>
<dbReference type="Pfam" id="PF04073">
    <property type="entry name" value="tRNA_edit"/>
    <property type="match status" value="1"/>
</dbReference>
<keyword evidence="13" id="KW-1185">Reference proteome</keyword>
<dbReference type="SUPFAM" id="SSF52954">
    <property type="entry name" value="Class II aaRS ABD-related"/>
    <property type="match status" value="1"/>
</dbReference>
<dbReference type="PANTHER" id="PTHR42753">
    <property type="entry name" value="MITOCHONDRIAL RIBOSOME PROTEIN L39/PROLYL-TRNA LIGASE FAMILY MEMBER"/>
    <property type="match status" value="1"/>
</dbReference>
<dbReference type="GO" id="GO:0004827">
    <property type="term" value="F:proline-tRNA ligase activity"/>
    <property type="evidence" value="ECO:0007669"/>
    <property type="project" value="UniProtKB-EC"/>
</dbReference>
<dbReference type="InterPro" id="IPR002316">
    <property type="entry name" value="Pro-tRNA-ligase_IIa"/>
</dbReference>
<evidence type="ECO:0000256" key="7">
    <source>
        <dbReference type="ARBA" id="ARBA00022917"/>
    </source>
</evidence>
<keyword evidence="8 10" id="KW-0030">Aminoacyl-tRNA synthetase</keyword>
<dbReference type="InterPro" id="IPR033730">
    <property type="entry name" value="ProRS_core_prok"/>
</dbReference>